<evidence type="ECO:0000256" key="3">
    <source>
        <dbReference type="ARBA" id="ARBA00022475"/>
    </source>
</evidence>
<keyword evidence="7" id="KW-0449">Lipoprotein</keyword>
<dbReference type="Pfam" id="PF00913">
    <property type="entry name" value="Trypan_glycop"/>
    <property type="match status" value="1"/>
</dbReference>
<dbReference type="GO" id="GO:0098552">
    <property type="term" value="C:side of membrane"/>
    <property type="evidence" value="ECO:0007669"/>
    <property type="project" value="UniProtKB-KW"/>
</dbReference>
<dbReference type="EMBL" id="KX699860">
    <property type="protein sequence ID" value="APD73816.1"/>
    <property type="molecule type" value="Genomic_DNA"/>
</dbReference>
<feature type="region of interest" description="Disordered" evidence="8">
    <location>
        <begin position="449"/>
        <end position="468"/>
    </location>
</feature>
<dbReference type="Gene3D" id="3.90.150.10">
    <property type="entry name" value="Variant Surface Glycoprotein, subunit A domain 1"/>
    <property type="match status" value="1"/>
</dbReference>
<evidence type="ECO:0000313" key="12">
    <source>
        <dbReference type="EMBL" id="APD73816.1"/>
    </source>
</evidence>
<reference evidence="12" key="1">
    <citation type="submission" date="2016-08" db="EMBL/GenBank/DDBJ databases">
        <title>VSG repertoire of Trypanosoma brucei EATRO 1125.</title>
        <authorList>
            <person name="Cross G.A."/>
        </authorList>
    </citation>
    <scope>NUCLEOTIDE SEQUENCE</scope>
    <source>
        <strain evidence="12">EATRO 1125</strain>
    </source>
</reference>
<evidence type="ECO:0000256" key="9">
    <source>
        <dbReference type="SAM" id="SignalP"/>
    </source>
</evidence>
<dbReference type="GO" id="GO:0005886">
    <property type="term" value="C:plasma membrane"/>
    <property type="evidence" value="ECO:0007669"/>
    <property type="project" value="UniProtKB-SubCell"/>
</dbReference>
<dbReference type="Gene3D" id="3.30.1680.30">
    <property type="match status" value="1"/>
</dbReference>
<dbReference type="InterPro" id="IPR019609">
    <property type="entry name" value="Variant_surf_glycoprt_trypan_C"/>
</dbReference>
<evidence type="ECO:0000256" key="4">
    <source>
        <dbReference type="ARBA" id="ARBA00022622"/>
    </source>
</evidence>
<evidence type="ECO:0000256" key="6">
    <source>
        <dbReference type="ARBA" id="ARBA00023180"/>
    </source>
</evidence>
<dbReference type="VEuPathDB" id="TriTrypDB:Tb10.v4.0163"/>
<feature type="compositionally biased region" description="Low complexity" evidence="8">
    <location>
        <begin position="455"/>
        <end position="465"/>
    </location>
</feature>
<dbReference type="Pfam" id="PF10659">
    <property type="entry name" value="Trypan_glycop_C"/>
    <property type="match status" value="1"/>
</dbReference>
<keyword evidence="4" id="KW-0336">GPI-anchor</keyword>
<feature type="signal peptide" evidence="9">
    <location>
        <begin position="1"/>
        <end position="28"/>
    </location>
</feature>
<dbReference type="PROSITE" id="PS51257">
    <property type="entry name" value="PROKAR_LIPOPROTEIN"/>
    <property type="match status" value="1"/>
</dbReference>
<evidence type="ECO:0000256" key="1">
    <source>
        <dbReference type="ARBA" id="ARBA00002523"/>
    </source>
</evidence>
<feature type="chain" id="PRO_5012204550" evidence="9">
    <location>
        <begin position="29"/>
        <end position="516"/>
    </location>
</feature>
<feature type="domain" description="Trypanosome variant surface glycoprotein C-terminal" evidence="11">
    <location>
        <begin position="412"/>
        <end position="515"/>
    </location>
</feature>
<evidence type="ECO:0000256" key="8">
    <source>
        <dbReference type="SAM" id="MobiDB-lite"/>
    </source>
</evidence>
<keyword evidence="3" id="KW-1003">Cell membrane</keyword>
<organism evidence="12">
    <name type="scientific">Trypanosoma brucei</name>
    <dbReference type="NCBI Taxonomy" id="5691"/>
    <lineage>
        <taxon>Eukaryota</taxon>
        <taxon>Discoba</taxon>
        <taxon>Euglenozoa</taxon>
        <taxon>Kinetoplastea</taxon>
        <taxon>Metakinetoplastina</taxon>
        <taxon>Trypanosomatida</taxon>
        <taxon>Trypanosomatidae</taxon>
        <taxon>Trypanosoma</taxon>
    </lineage>
</organism>
<protein>
    <submittedName>
        <fullName evidence="12">Variant surface glycoprotein 1125.1654</fullName>
    </submittedName>
</protein>
<dbReference type="InterPro" id="IPR001812">
    <property type="entry name" value="Trypano_VSG_A_N_dom"/>
</dbReference>
<name>A0A1J0R7R2_9TRYP</name>
<comment type="subcellular location">
    <subcellularLocation>
        <location evidence="2">Cell membrane</location>
        <topology evidence="2">Lipid-anchor</topology>
        <topology evidence="2">GPI-anchor</topology>
    </subcellularLocation>
</comment>
<evidence type="ECO:0000259" key="10">
    <source>
        <dbReference type="Pfam" id="PF00913"/>
    </source>
</evidence>
<evidence type="ECO:0000256" key="5">
    <source>
        <dbReference type="ARBA" id="ARBA00023136"/>
    </source>
</evidence>
<dbReference type="SUPFAM" id="SSF58087">
    <property type="entry name" value="Variant surface glycoprotein (N-terminal domain)"/>
    <property type="match status" value="1"/>
</dbReference>
<dbReference type="VEuPathDB" id="TriTrypDB:Tb427_000313300"/>
<comment type="function">
    <text evidence="1">VSG forms a coat on the surface of the parasite. The trypanosome evades the immune response of the host by expressing a series of antigenically distinct VSGs from an estimated 1000 VSG genes.</text>
</comment>
<dbReference type="VEuPathDB" id="TriTrypDB:Tb1125.Tb10.v4.0163"/>
<dbReference type="Gene3D" id="3.30.1680.40">
    <property type="match status" value="1"/>
</dbReference>
<keyword evidence="6" id="KW-0325">Glycoprotein</keyword>
<dbReference type="AlphaFoldDB" id="A0A1J0R7R2"/>
<accession>A0A1J0R7R2</accession>
<feature type="domain" description="Trypanosome variant surface glycoprotein A-type N-terminal" evidence="10">
    <location>
        <begin position="16"/>
        <end position="382"/>
    </location>
</feature>
<sequence>MTKQVPRPREALALFLAALAAAAIGCNGSGQTGLKKSVWTPICKTSEELGEIAGEALHDANSILEHVKTMRIAAKRSGIYAIKNIGTNKQLKGTLLQEYYARRATAALKRYKDKAAQLQLDATAKASYLKGRVDEYLSLLETAAQGSNACLLQGDSDGSPAARNSDRLQGEKCRLKPPITQSAQRATKTIATEGFTALQANNGQESNAQPAQSTKKCLLLSTVATEGYGNGGAAASTNIEAMAGYLTIPNTDTKLSLTSAATLHQDDSGKHQAWTEAHKAIQAQSSTNHGDCKNETNEATDRTAIKQAITRLYGNKQPADDSIVGGKLTLILGDKTSAKLAAAEDEVNKEEIPAGIAGRPAEATLGQINDEDELTSVLAYYTTAASKKITDLEQKLKDAIEKTGQSSAADTCSKIADKNECNNKAFCSYNESAPEGDKKCKFNETKAKEKGVPAPQTQTTGGTEPTTEKCKGKLEPECTKATDCKWDGKECKDSSILVTKKFALTLISAAFVALLF</sequence>
<dbReference type="GO" id="GO:0042783">
    <property type="term" value="P:symbiont-mediated evasion of host immune response"/>
    <property type="evidence" value="ECO:0007669"/>
    <property type="project" value="InterPro"/>
</dbReference>
<keyword evidence="9" id="KW-0732">Signal</keyword>
<keyword evidence="5" id="KW-0472">Membrane</keyword>
<evidence type="ECO:0000256" key="7">
    <source>
        <dbReference type="ARBA" id="ARBA00023288"/>
    </source>
</evidence>
<evidence type="ECO:0000256" key="2">
    <source>
        <dbReference type="ARBA" id="ARBA00004609"/>
    </source>
</evidence>
<proteinExistence type="predicted"/>
<dbReference type="Gene3D" id="1.10.470.10">
    <property type="entry name" value="Variant Surface Glycoprotein, subunit A, domain 2"/>
    <property type="match status" value="1"/>
</dbReference>
<evidence type="ECO:0000259" key="11">
    <source>
        <dbReference type="Pfam" id="PF10659"/>
    </source>
</evidence>